<organism evidence="1 2">
    <name type="scientific">Serendipita indica (strain DSM 11827)</name>
    <name type="common">Root endophyte fungus</name>
    <name type="synonym">Piriformospora indica</name>
    <dbReference type="NCBI Taxonomy" id="1109443"/>
    <lineage>
        <taxon>Eukaryota</taxon>
        <taxon>Fungi</taxon>
        <taxon>Dikarya</taxon>
        <taxon>Basidiomycota</taxon>
        <taxon>Agaricomycotina</taxon>
        <taxon>Agaricomycetes</taxon>
        <taxon>Sebacinales</taxon>
        <taxon>Serendipitaceae</taxon>
        <taxon>Serendipita</taxon>
    </lineage>
</organism>
<gene>
    <name evidence="1" type="ORF">PIIN_01105</name>
</gene>
<dbReference type="Proteomes" id="UP000007148">
    <property type="component" value="Unassembled WGS sequence"/>
</dbReference>
<evidence type="ECO:0000313" key="1">
    <source>
        <dbReference type="EMBL" id="CCA67272.1"/>
    </source>
</evidence>
<dbReference type="HOGENOM" id="CLU_1571247_0_0_1"/>
<comment type="caution">
    <text evidence="1">The sequence shown here is derived from an EMBL/GenBank/DDBJ whole genome shotgun (WGS) entry which is preliminary data.</text>
</comment>
<evidence type="ECO:0000313" key="2">
    <source>
        <dbReference type="Proteomes" id="UP000007148"/>
    </source>
</evidence>
<dbReference type="AlphaFoldDB" id="G4T7E8"/>
<dbReference type="OrthoDB" id="3132420at2759"/>
<keyword evidence="2" id="KW-1185">Reference proteome</keyword>
<dbReference type="EMBL" id="CAFZ01000011">
    <property type="protein sequence ID" value="CCA67272.1"/>
    <property type="molecule type" value="Genomic_DNA"/>
</dbReference>
<proteinExistence type="predicted"/>
<protein>
    <submittedName>
        <fullName evidence="1">Uncharacterized protein</fullName>
    </submittedName>
</protein>
<reference evidence="1 2" key="1">
    <citation type="journal article" date="2011" name="PLoS Pathog.">
        <title>Endophytic Life Strategies Decoded by Genome and Transcriptome Analyses of the Mutualistic Root Symbiont Piriformospora indica.</title>
        <authorList>
            <person name="Zuccaro A."/>
            <person name="Lahrmann U."/>
            <person name="Guldener U."/>
            <person name="Langen G."/>
            <person name="Pfiffi S."/>
            <person name="Biedenkopf D."/>
            <person name="Wong P."/>
            <person name="Samans B."/>
            <person name="Grimm C."/>
            <person name="Basiewicz M."/>
            <person name="Murat C."/>
            <person name="Martin F."/>
            <person name="Kogel K.H."/>
        </authorList>
    </citation>
    <scope>NUCLEOTIDE SEQUENCE [LARGE SCALE GENOMIC DNA]</scope>
    <source>
        <strain evidence="1 2">DSM 11827</strain>
    </source>
</reference>
<accession>G4T7E8</accession>
<name>G4T7E8_SERID</name>
<dbReference type="InParanoid" id="G4T7E8"/>
<sequence>MVYKIHNRTASQIGHIRWSPAMHSSSIFLRANAFYNGRGIGSGIPLHEFRKRVEGSPEYVYVTHHDNLILHGFKCTRVYPQRPQLLLDPKQRAFAGHDRMQILSPLRDLTTNRVQCWCRKPDNSVQCAAFYEEKGGVLTIHPAGQYQGDVIDEIPVSCVVNLYMRDLKSW</sequence>